<keyword evidence="2" id="KW-0472">Membrane</keyword>
<keyword evidence="2" id="KW-0812">Transmembrane</keyword>
<dbReference type="AlphaFoldDB" id="A0A5B7K6S8"/>
<name>A0A5B7K6S8_PORTR</name>
<evidence type="ECO:0000313" key="4">
    <source>
        <dbReference type="Proteomes" id="UP000324222"/>
    </source>
</evidence>
<keyword evidence="1" id="KW-0175">Coiled coil</keyword>
<evidence type="ECO:0000256" key="1">
    <source>
        <dbReference type="SAM" id="Coils"/>
    </source>
</evidence>
<gene>
    <name evidence="3" type="ORF">E2C01_100359</name>
</gene>
<evidence type="ECO:0000313" key="3">
    <source>
        <dbReference type="EMBL" id="MPD04661.1"/>
    </source>
</evidence>
<reference evidence="3 4" key="1">
    <citation type="submission" date="2019-05" db="EMBL/GenBank/DDBJ databases">
        <title>Another draft genome of Portunus trituberculatus and its Hox gene families provides insights of decapod evolution.</title>
        <authorList>
            <person name="Jeong J.-H."/>
            <person name="Song I."/>
            <person name="Kim S."/>
            <person name="Choi T."/>
            <person name="Kim D."/>
            <person name="Ryu S."/>
            <person name="Kim W."/>
        </authorList>
    </citation>
    <scope>NUCLEOTIDE SEQUENCE [LARGE SCALE GENOMIC DNA]</scope>
    <source>
        <tissue evidence="3">Muscle</tissue>
    </source>
</reference>
<organism evidence="3 4">
    <name type="scientific">Portunus trituberculatus</name>
    <name type="common">Swimming crab</name>
    <name type="synonym">Neptunus trituberculatus</name>
    <dbReference type="NCBI Taxonomy" id="210409"/>
    <lineage>
        <taxon>Eukaryota</taxon>
        <taxon>Metazoa</taxon>
        <taxon>Ecdysozoa</taxon>
        <taxon>Arthropoda</taxon>
        <taxon>Crustacea</taxon>
        <taxon>Multicrustacea</taxon>
        <taxon>Malacostraca</taxon>
        <taxon>Eumalacostraca</taxon>
        <taxon>Eucarida</taxon>
        <taxon>Decapoda</taxon>
        <taxon>Pleocyemata</taxon>
        <taxon>Brachyura</taxon>
        <taxon>Eubrachyura</taxon>
        <taxon>Portunoidea</taxon>
        <taxon>Portunidae</taxon>
        <taxon>Portuninae</taxon>
        <taxon>Portunus</taxon>
    </lineage>
</organism>
<accession>A0A5B7K6S8</accession>
<dbReference type="EMBL" id="VSRR010142149">
    <property type="protein sequence ID" value="MPD04661.1"/>
    <property type="molecule type" value="Genomic_DNA"/>
</dbReference>
<feature type="transmembrane region" description="Helical" evidence="2">
    <location>
        <begin position="16"/>
        <end position="34"/>
    </location>
</feature>
<comment type="caution">
    <text evidence="3">The sequence shown here is derived from an EMBL/GenBank/DDBJ whole genome shotgun (WGS) entry which is preliminary data.</text>
</comment>
<protein>
    <submittedName>
        <fullName evidence="3">Uncharacterized protein</fullName>
    </submittedName>
</protein>
<dbReference type="Proteomes" id="UP000324222">
    <property type="component" value="Unassembled WGS sequence"/>
</dbReference>
<feature type="transmembrane region" description="Helical" evidence="2">
    <location>
        <begin position="41"/>
        <end position="63"/>
    </location>
</feature>
<keyword evidence="2" id="KW-1133">Transmembrane helix</keyword>
<evidence type="ECO:0000256" key="2">
    <source>
        <dbReference type="SAM" id="Phobius"/>
    </source>
</evidence>
<keyword evidence="4" id="KW-1185">Reference proteome</keyword>
<sequence length="104" mass="11712">MLRNFGPFYADYPDEGVVMVVVVIIVAVVVLALVRRIVVVMLVVVVLVITPVMIMVIQVIVMLEGEDVVPFSVSLYGEFLMEALEDLEKEYGSLLNQTQRELRK</sequence>
<proteinExistence type="predicted"/>
<dbReference type="OrthoDB" id="5841748at2759"/>
<feature type="coiled-coil region" evidence="1">
    <location>
        <begin position="77"/>
        <end position="104"/>
    </location>
</feature>